<keyword evidence="2" id="KW-1185">Reference proteome</keyword>
<proteinExistence type="predicted"/>
<sequence>MYLGFMEFPKKGLDCPLQQAFHVIYYTIDRQVLLLPETEVSVYWTTLTCAPWRVIKLYRDHGTSEQYHSELKTDLVFHAEIFAQTFFA</sequence>
<comment type="caution">
    <text evidence="1">The sequence shown here is derived from an EMBL/GenBank/DDBJ whole genome shotgun (WGS) entry which is preliminary data.</text>
</comment>
<protein>
    <submittedName>
        <fullName evidence="1">Uncharacterized protein</fullName>
    </submittedName>
</protein>
<dbReference type="Proteomes" id="UP000615455">
    <property type="component" value="Unassembled WGS sequence"/>
</dbReference>
<organism evidence="1 2">
    <name type="scientific">Paenibacillus marchantiophytorum</name>
    <dbReference type="NCBI Taxonomy" id="1619310"/>
    <lineage>
        <taxon>Bacteria</taxon>
        <taxon>Bacillati</taxon>
        <taxon>Bacillota</taxon>
        <taxon>Bacilli</taxon>
        <taxon>Bacillales</taxon>
        <taxon>Paenibacillaceae</taxon>
        <taxon>Paenibacillus</taxon>
    </lineage>
</organism>
<evidence type="ECO:0000313" key="2">
    <source>
        <dbReference type="Proteomes" id="UP000615455"/>
    </source>
</evidence>
<gene>
    <name evidence="1" type="ORF">GCM10008018_30950</name>
</gene>
<name>A0ABQ1ERK0_9BACL</name>
<evidence type="ECO:0000313" key="1">
    <source>
        <dbReference type="EMBL" id="GFZ82856.1"/>
    </source>
</evidence>
<reference evidence="2" key="1">
    <citation type="journal article" date="2019" name="Int. J. Syst. Evol. Microbiol.">
        <title>The Global Catalogue of Microorganisms (GCM) 10K type strain sequencing project: providing services to taxonomists for standard genome sequencing and annotation.</title>
        <authorList>
            <consortium name="The Broad Institute Genomics Platform"/>
            <consortium name="The Broad Institute Genome Sequencing Center for Infectious Disease"/>
            <person name="Wu L."/>
            <person name="Ma J."/>
        </authorList>
    </citation>
    <scope>NUCLEOTIDE SEQUENCE [LARGE SCALE GENOMIC DNA]</scope>
    <source>
        <strain evidence="2">CGMCC 1.15043</strain>
    </source>
</reference>
<accession>A0ABQ1ERK0</accession>
<dbReference type="EMBL" id="BMHE01000014">
    <property type="protein sequence ID" value="GFZ82856.1"/>
    <property type="molecule type" value="Genomic_DNA"/>
</dbReference>